<dbReference type="EMBL" id="CP032624">
    <property type="protein sequence ID" value="AYG05262.1"/>
    <property type="molecule type" value="Genomic_DNA"/>
</dbReference>
<dbReference type="InterPro" id="IPR038765">
    <property type="entry name" value="Papain-like_cys_pep_sf"/>
</dbReference>
<dbReference type="GO" id="GO:0006508">
    <property type="term" value="P:proteolysis"/>
    <property type="evidence" value="ECO:0007669"/>
    <property type="project" value="UniProtKB-KW"/>
</dbReference>
<dbReference type="OrthoDB" id="9815778at2"/>
<evidence type="ECO:0000313" key="6">
    <source>
        <dbReference type="EMBL" id="AYG05262.1"/>
    </source>
</evidence>
<dbReference type="InterPro" id="IPR000064">
    <property type="entry name" value="NLP_P60_dom"/>
</dbReference>
<evidence type="ECO:0000256" key="2">
    <source>
        <dbReference type="ARBA" id="ARBA00022670"/>
    </source>
</evidence>
<dbReference type="AlphaFoldDB" id="A0A387BRQ0"/>
<evidence type="ECO:0000256" key="4">
    <source>
        <dbReference type="ARBA" id="ARBA00022807"/>
    </source>
</evidence>
<dbReference type="Gene3D" id="3.90.1720.10">
    <property type="entry name" value="endopeptidase domain like (from Nostoc punctiforme)"/>
    <property type="match status" value="1"/>
</dbReference>
<feature type="domain" description="NlpC/P60" evidence="5">
    <location>
        <begin position="77"/>
        <end position="196"/>
    </location>
</feature>
<gene>
    <name evidence="6" type="ORF">D7I44_04120</name>
</gene>
<keyword evidence="4" id="KW-0788">Thiol protease</keyword>
<keyword evidence="3" id="KW-0378">Hydrolase</keyword>
<dbReference type="KEGG" id="gry:D7I44_04120"/>
<comment type="similarity">
    <text evidence="1">Belongs to the peptidase C40 family.</text>
</comment>
<dbReference type="PANTHER" id="PTHR47053:SF1">
    <property type="entry name" value="MUREIN DD-ENDOPEPTIDASE MEPH-RELATED"/>
    <property type="match status" value="1"/>
</dbReference>
<dbReference type="PANTHER" id="PTHR47053">
    <property type="entry name" value="MUREIN DD-ENDOPEPTIDASE MEPH-RELATED"/>
    <property type="match status" value="1"/>
</dbReference>
<keyword evidence="2" id="KW-0645">Protease</keyword>
<dbReference type="PROSITE" id="PS51935">
    <property type="entry name" value="NLPC_P60"/>
    <property type="match status" value="1"/>
</dbReference>
<organism evidence="6 7">
    <name type="scientific">Gryllotalpicola protaetiae</name>
    <dbReference type="NCBI Taxonomy" id="2419771"/>
    <lineage>
        <taxon>Bacteria</taxon>
        <taxon>Bacillati</taxon>
        <taxon>Actinomycetota</taxon>
        <taxon>Actinomycetes</taxon>
        <taxon>Micrococcales</taxon>
        <taxon>Microbacteriaceae</taxon>
        <taxon>Gryllotalpicola</taxon>
    </lineage>
</organism>
<dbReference type="InterPro" id="IPR051202">
    <property type="entry name" value="Peptidase_C40"/>
</dbReference>
<dbReference type="SUPFAM" id="SSF54001">
    <property type="entry name" value="Cysteine proteinases"/>
    <property type="match status" value="1"/>
</dbReference>
<keyword evidence="7" id="KW-1185">Reference proteome</keyword>
<name>A0A387BRQ0_9MICO</name>
<evidence type="ECO:0000313" key="7">
    <source>
        <dbReference type="Proteomes" id="UP000275069"/>
    </source>
</evidence>
<evidence type="ECO:0000256" key="1">
    <source>
        <dbReference type="ARBA" id="ARBA00007074"/>
    </source>
</evidence>
<evidence type="ECO:0000256" key="3">
    <source>
        <dbReference type="ARBA" id="ARBA00022801"/>
    </source>
</evidence>
<dbReference type="Pfam" id="PF00877">
    <property type="entry name" value="NLPC_P60"/>
    <property type="match status" value="1"/>
</dbReference>
<dbReference type="GO" id="GO:0008234">
    <property type="term" value="F:cysteine-type peptidase activity"/>
    <property type="evidence" value="ECO:0007669"/>
    <property type="project" value="UniProtKB-KW"/>
</dbReference>
<evidence type="ECO:0000259" key="5">
    <source>
        <dbReference type="PROSITE" id="PS51935"/>
    </source>
</evidence>
<proteinExistence type="inferred from homology"/>
<sequence length="196" mass="19725">MKKANAQSADVATDAAAPAAAHEDFQATSVDDIANAKQAQARAAAAKAAVAKAASYSAAYTGPTAADYLATVPAGTSYSLAAVLAKAETYAGSPYQYGGATPAGFDCSGFVMFVYAQFGVSLPHSSSQQGHIGQTISLANAQPGDVIALNDGSHVGFYAGTDASGSVMIYDAPKPGGVVGLRPIWTSAYHIQHFGG</sequence>
<reference evidence="6 7" key="1">
    <citation type="submission" date="2018-09" db="EMBL/GenBank/DDBJ databases">
        <title>Genome sequencing of strain 2DFW10M-5.</title>
        <authorList>
            <person name="Heo J."/>
            <person name="Kim S.-J."/>
            <person name="Kwon S.-W."/>
        </authorList>
    </citation>
    <scope>NUCLEOTIDE SEQUENCE [LARGE SCALE GENOMIC DNA]</scope>
    <source>
        <strain evidence="6 7">2DFW10M-5</strain>
    </source>
</reference>
<dbReference type="Proteomes" id="UP000275069">
    <property type="component" value="Chromosome"/>
</dbReference>
<protein>
    <submittedName>
        <fullName evidence="6">NlpC/P60 family protein</fullName>
    </submittedName>
</protein>
<accession>A0A387BRQ0</accession>